<dbReference type="EMBL" id="CP014782">
    <property type="protein sequence ID" value="AQS40316.1"/>
    <property type="molecule type" value="Genomic_DNA"/>
</dbReference>
<sequence>MDKQTQFSAQLEAFHQLHMGTSPLVLVNVWDAASAAVVQASGSKALATSSASLAWSLGYADGGELPVDALLFAVANIMRVSKLPVTVDIEDGYSDKPADVVSLVAELVRLGVVGINIEDGDQSPELLVAKIVAIRASSSCGQVFINARTDVYLRELAEHGEALDMTKSRLTRYQAAGADCGFIPGIDSEHIASRLRVELTMPLSFMLAGDHLAVSKRAGTLLKFGVTRFSVGPGSFLGAYSTLKRTSKPSKVSCKDTEQCECLNYNEMNTLLMCSR</sequence>
<dbReference type="PANTHER" id="PTHR42905">
    <property type="entry name" value="PHOSPHOENOLPYRUVATE CARBOXYLASE"/>
    <property type="match status" value="1"/>
</dbReference>
<dbReference type="InterPro" id="IPR015813">
    <property type="entry name" value="Pyrv/PenolPyrv_kinase-like_dom"/>
</dbReference>
<dbReference type="AlphaFoldDB" id="A0A1S6HXK4"/>
<dbReference type="InterPro" id="IPR040442">
    <property type="entry name" value="Pyrv_kinase-like_dom_sf"/>
</dbReference>
<dbReference type="SUPFAM" id="SSF51621">
    <property type="entry name" value="Phosphoenolpyruvate/pyruvate domain"/>
    <property type="match status" value="1"/>
</dbReference>
<evidence type="ECO:0000313" key="2">
    <source>
        <dbReference type="EMBL" id="AQS40316.1"/>
    </source>
</evidence>
<proteinExistence type="predicted"/>
<dbReference type="Pfam" id="PF13714">
    <property type="entry name" value="PEP_mutase"/>
    <property type="match status" value="1"/>
</dbReference>
<dbReference type="KEGG" id="spsw:Sps_05247"/>
<dbReference type="PANTHER" id="PTHR42905:SF16">
    <property type="entry name" value="CARBOXYPHOSPHONOENOLPYRUVATE PHOSPHONOMUTASE-LIKE PROTEIN (AFU_ORTHOLOGUE AFUA_5G07230)"/>
    <property type="match status" value="1"/>
</dbReference>
<dbReference type="GO" id="GO:0046872">
    <property type="term" value="F:metal ion binding"/>
    <property type="evidence" value="ECO:0007669"/>
    <property type="project" value="UniProtKB-KW"/>
</dbReference>
<dbReference type="STRING" id="225848.Sps_05247"/>
<dbReference type="Gene3D" id="3.20.20.60">
    <property type="entry name" value="Phosphoenolpyruvate-binding domains"/>
    <property type="match status" value="1"/>
</dbReference>
<gene>
    <name evidence="2" type="ORF">Sps_05247</name>
</gene>
<name>A0A1S6HXK4_9GAMM</name>
<dbReference type="RefSeq" id="WP_077755120.1">
    <property type="nucleotide sequence ID" value="NZ_CP014782.1"/>
</dbReference>
<keyword evidence="1" id="KW-0479">Metal-binding</keyword>
<keyword evidence="3" id="KW-1185">Reference proteome</keyword>
<dbReference type="GO" id="GO:0003824">
    <property type="term" value="F:catalytic activity"/>
    <property type="evidence" value="ECO:0007669"/>
    <property type="project" value="InterPro"/>
</dbReference>
<evidence type="ECO:0000313" key="3">
    <source>
        <dbReference type="Proteomes" id="UP000189545"/>
    </source>
</evidence>
<dbReference type="CDD" id="cd00377">
    <property type="entry name" value="ICL_PEPM"/>
    <property type="match status" value="1"/>
</dbReference>
<dbReference type="Proteomes" id="UP000189545">
    <property type="component" value="Chromosome"/>
</dbReference>
<evidence type="ECO:0000256" key="1">
    <source>
        <dbReference type="ARBA" id="ARBA00022723"/>
    </source>
</evidence>
<protein>
    <submittedName>
        <fullName evidence="2">PEP phosphonomutase-like enzyme</fullName>
    </submittedName>
</protein>
<organism evidence="2 3">
    <name type="scientific">Shewanella psychrophila</name>
    <dbReference type="NCBI Taxonomy" id="225848"/>
    <lineage>
        <taxon>Bacteria</taxon>
        <taxon>Pseudomonadati</taxon>
        <taxon>Pseudomonadota</taxon>
        <taxon>Gammaproteobacteria</taxon>
        <taxon>Alteromonadales</taxon>
        <taxon>Shewanellaceae</taxon>
        <taxon>Shewanella</taxon>
    </lineage>
</organism>
<dbReference type="InterPro" id="IPR039556">
    <property type="entry name" value="ICL/PEPM"/>
</dbReference>
<accession>A0A1S6HXK4</accession>
<reference evidence="2 3" key="1">
    <citation type="submission" date="2016-03" db="EMBL/GenBank/DDBJ databases">
        <title>Complete genome sequence of Shewanella psychrophila WP2, a deep sea bacterium isolated from west Pacific sediment.</title>
        <authorList>
            <person name="Xu G."/>
            <person name="Jian H."/>
        </authorList>
    </citation>
    <scope>NUCLEOTIDE SEQUENCE [LARGE SCALE GENOMIC DNA]</scope>
    <source>
        <strain evidence="2 3">WP2</strain>
    </source>
</reference>
<dbReference type="OrthoDB" id="9780430at2"/>